<dbReference type="EMBL" id="JBHUOQ010000005">
    <property type="protein sequence ID" value="MFD2831426.1"/>
    <property type="molecule type" value="Genomic_DNA"/>
</dbReference>
<keyword evidence="3" id="KW-0255">Endonuclease</keyword>
<dbReference type="Gene3D" id="3.40.50.300">
    <property type="entry name" value="P-loop containing nucleotide triphosphate hydrolases"/>
    <property type="match status" value="1"/>
</dbReference>
<dbReference type="InterPro" id="IPR051396">
    <property type="entry name" value="Bact_Antivir_Def_Nuclease"/>
</dbReference>
<feature type="domain" description="Endonuclease GajA/Old nuclease/RecF-like AAA" evidence="1">
    <location>
        <begin position="1"/>
        <end position="347"/>
    </location>
</feature>
<accession>A0ABW5WX64</accession>
<dbReference type="Pfam" id="PF20469">
    <property type="entry name" value="OLD-like_TOPRIM"/>
    <property type="match status" value="1"/>
</dbReference>
<sequence>MYLSELRIWNFRKYGQQETEDGIFPGISLKFNKGLNLLVGENNSGKTAIIDAIKYTILTQSYEYIRIEQEDFNLPVGYDESKRASEIRIECIFRGFNNNEAKHFLEWLGIEDIGGKSQYFLKVFLIAKRKGRNVYYDIKAGPDEEGKLLSGETRNLLRSIYLTPLRDAERELAPRRNSRLSQILDSHESFKDKEEEHYLFEIMKTANKKIKNYFEGLDEHGQALEDLQGEGLLKEINQYLGEFSGIKNKLDSNFSISDLKLKNILEKLRLNLTSTKAGLGSHNLLFIAVELLLLKREDYSGLKLTLVEEIEAHIHTQAQVRLVEFLQTESEKSDIQLILTTHSPELASKISLNNLIVCKDFNAFPMGSSYTELEKGDYLFLERFLDSTKANLFFAEGVILVEGDAENLLIPTIAKIIGKPLARYGVSLVNVGNTAFLRYSRIFKREEQRKGLLNIPVSCITDNDIKPDIYKLVKDDVETKKDKENIKSIAQRRKERKERIEGQYVKLFISPEWTLEYDIALSCLQKELFEAVLYAEKIQNSNRYGLTEEKIQGVGEVIDKQYKKWDELKTSNEEKAFYIYYNLMLEKDISKAITAQCLAGILNELNQEDIKSRILSDKKLDYLVKAIFHVTEEGDNDD</sequence>
<keyword evidence="4" id="KW-1185">Reference proteome</keyword>
<dbReference type="InterPro" id="IPR034139">
    <property type="entry name" value="TOPRIM_OLD"/>
</dbReference>
<gene>
    <name evidence="3" type="ORF">ACFSX4_13200</name>
</gene>
<evidence type="ECO:0000313" key="3">
    <source>
        <dbReference type="EMBL" id="MFD2831426.1"/>
    </source>
</evidence>
<evidence type="ECO:0000313" key="4">
    <source>
        <dbReference type="Proteomes" id="UP001597519"/>
    </source>
</evidence>
<dbReference type="PANTHER" id="PTHR43581">
    <property type="entry name" value="ATP/GTP PHOSPHATASE"/>
    <property type="match status" value="1"/>
</dbReference>
<keyword evidence="3" id="KW-0378">Hydrolase</keyword>
<evidence type="ECO:0000259" key="2">
    <source>
        <dbReference type="Pfam" id="PF20469"/>
    </source>
</evidence>
<proteinExistence type="predicted"/>
<protein>
    <submittedName>
        <fullName evidence="3">ATP-dependent endonuclease</fullName>
    </submittedName>
</protein>
<dbReference type="PANTHER" id="PTHR43581:SF4">
    <property type="entry name" value="ATP_GTP PHOSPHATASE"/>
    <property type="match status" value="1"/>
</dbReference>
<dbReference type="SUPFAM" id="SSF52540">
    <property type="entry name" value="P-loop containing nucleoside triphosphate hydrolases"/>
    <property type="match status" value="1"/>
</dbReference>
<dbReference type="RefSeq" id="WP_377775676.1">
    <property type="nucleotide sequence ID" value="NZ_JBHUOQ010000005.1"/>
</dbReference>
<dbReference type="InterPro" id="IPR027417">
    <property type="entry name" value="P-loop_NTPase"/>
</dbReference>
<organism evidence="3 4">
    <name type="scientific">Corticicoccus populi</name>
    <dbReference type="NCBI Taxonomy" id="1812821"/>
    <lineage>
        <taxon>Bacteria</taxon>
        <taxon>Bacillati</taxon>
        <taxon>Bacillota</taxon>
        <taxon>Bacilli</taxon>
        <taxon>Bacillales</taxon>
        <taxon>Staphylococcaceae</taxon>
        <taxon>Corticicoccus</taxon>
    </lineage>
</organism>
<evidence type="ECO:0000259" key="1">
    <source>
        <dbReference type="Pfam" id="PF13175"/>
    </source>
</evidence>
<dbReference type="GO" id="GO:0004519">
    <property type="term" value="F:endonuclease activity"/>
    <property type="evidence" value="ECO:0007669"/>
    <property type="project" value="UniProtKB-KW"/>
</dbReference>
<dbReference type="InterPro" id="IPR041685">
    <property type="entry name" value="AAA_GajA/Old/RecF-like"/>
</dbReference>
<comment type="caution">
    <text evidence="3">The sequence shown here is derived from an EMBL/GenBank/DDBJ whole genome shotgun (WGS) entry which is preliminary data.</text>
</comment>
<keyword evidence="3" id="KW-0540">Nuclease</keyword>
<reference evidence="4" key="1">
    <citation type="journal article" date="2019" name="Int. J. Syst. Evol. Microbiol.">
        <title>The Global Catalogue of Microorganisms (GCM) 10K type strain sequencing project: providing services to taxonomists for standard genome sequencing and annotation.</title>
        <authorList>
            <consortium name="The Broad Institute Genomics Platform"/>
            <consortium name="The Broad Institute Genome Sequencing Center for Infectious Disease"/>
            <person name="Wu L."/>
            <person name="Ma J."/>
        </authorList>
    </citation>
    <scope>NUCLEOTIDE SEQUENCE [LARGE SCALE GENOMIC DNA]</scope>
    <source>
        <strain evidence="4">KCTC 33575</strain>
    </source>
</reference>
<name>A0ABW5WX64_9STAP</name>
<dbReference type="Proteomes" id="UP001597519">
    <property type="component" value="Unassembled WGS sequence"/>
</dbReference>
<dbReference type="Pfam" id="PF13175">
    <property type="entry name" value="AAA_15"/>
    <property type="match status" value="1"/>
</dbReference>
<feature type="domain" description="OLD protein-like TOPRIM" evidence="2">
    <location>
        <begin position="393"/>
        <end position="464"/>
    </location>
</feature>
<dbReference type="CDD" id="cd01026">
    <property type="entry name" value="TOPRIM_OLD"/>
    <property type="match status" value="1"/>
</dbReference>